<dbReference type="Pfam" id="PF08592">
    <property type="entry name" value="Anthrone_oxy"/>
    <property type="match status" value="1"/>
</dbReference>
<feature type="transmembrane region" description="Helical" evidence="1">
    <location>
        <begin position="122"/>
        <end position="142"/>
    </location>
</feature>
<keyword evidence="1" id="KW-0812">Transmembrane</keyword>
<feature type="transmembrane region" description="Helical" evidence="1">
    <location>
        <begin position="78"/>
        <end position="102"/>
    </location>
</feature>
<reference evidence="2 3" key="1">
    <citation type="submission" date="2023-07" db="EMBL/GenBank/DDBJ databases">
        <authorList>
            <person name="Girao M."/>
            <person name="Carvalho M.F."/>
        </authorList>
    </citation>
    <scope>NUCLEOTIDE SEQUENCE [LARGE SCALE GENOMIC DNA]</scope>
    <source>
        <strain evidence="2 3">YIM65754</strain>
    </source>
</reference>
<keyword evidence="1" id="KW-0472">Membrane</keyword>
<name>A0ABU7L8V6_9NOCA</name>
<accession>A0ABU7L8V6</accession>
<protein>
    <submittedName>
        <fullName evidence="2">DUF1772 domain-containing protein</fullName>
    </submittedName>
</protein>
<organism evidence="2 3">
    <name type="scientific">Rhodococcus artemisiae</name>
    <dbReference type="NCBI Taxonomy" id="714159"/>
    <lineage>
        <taxon>Bacteria</taxon>
        <taxon>Bacillati</taxon>
        <taxon>Actinomycetota</taxon>
        <taxon>Actinomycetes</taxon>
        <taxon>Mycobacteriales</taxon>
        <taxon>Nocardiaceae</taxon>
        <taxon>Rhodococcus</taxon>
    </lineage>
</organism>
<evidence type="ECO:0000313" key="2">
    <source>
        <dbReference type="EMBL" id="MEE2057971.1"/>
    </source>
</evidence>
<comment type="caution">
    <text evidence="2">The sequence shown here is derived from an EMBL/GenBank/DDBJ whole genome shotgun (WGS) entry which is preliminary data.</text>
</comment>
<keyword evidence="3" id="KW-1185">Reference proteome</keyword>
<evidence type="ECO:0000256" key="1">
    <source>
        <dbReference type="SAM" id="Phobius"/>
    </source>
</evidence>
<proteinExistence type="predicted"/>
<dbReference type="Proteomes" id="UP001336020">
    <property type="component" value="Unassembled WGS sequence"/>
</dbReference>
<feature type="transmembrane region" description="Helical" evidence="1">
    <location>
        <begin position="50"/>
        <end position="71"/>
    </location>
</feature>
<sequence length="144" mass="15250">MSILGLITLVLHGTLAGMYYSFSMSVIPGLKAIDADAADVAMRSMNRKILTPWLFVPFFGAPILALISGFFAEGSSALWFFAAAAVSLVGSLIVTVIVNVPLNNSLDSTRIGFAEFHPRWNTFNIVRAVSSVASLVLVGVGLTG</sequence>
<keyword evidence="1" id="KW-1133">Transmembrane helix</keyword>
<dbReference type="InterPro" id="IPR013901">
    <property type="entry name" value="Anthrone_oxy"/>
</dbReference>
<gene>
    <name evidence="2" type="ORF">Q7514_10600</name>
</gene>
<evidence type="ECO:0000313" key="3">
    <source>
        <dbReference type="Proteomes" id="UP001336020"/>
    </source>
</evidence>
<dbReference type="RefSeq" id="WP_330133210.1">
    <property type="nucleotide sequence ID" value="NZ_JAUTXY010000004.1"/>
</dbReference>
<dbReference type="EMBL" id="JAUTXY010000004">
    <property type="protein sequence ID" value="MEE2057971.1"/>
    <property type="molecule type" value="Genomic_DNA"/>
</dbReference>